<dbReference type="PRINTS" id="PR00111">
    <property type="entry name" value="ABHYDROLASE"/>
</dbReference>
<sequence>MPMLSVNGTELHYEDTGGPGEPILFSHGLLWSTRLFDPQVDALRGRYRCIAYDHRGQGRSAVPDVSAIDMETLYLDAVGLLEQLDVGPCHFVGLSMGGFIGMRIAARRPELLRSLTLMETSADPEPLANVPRYTLLNLIARLAGLRPVADPVMRIMFGRNFLSDPNRAEERALWKARLLENRRDIWRAVNGVIRRNAVSHEVPSIRVPTLIVVGEEDVATVPAKAERLHQLIPGSKLTRLPRGGHSATVEEPALVNAALGSFLESLERPHVSPLVGLG</sequence>
<dbReference type="AlphaFoldDB" id="A0A511TFY0"/>
<evidence type="ECO:0000313" key="2">
    <source>
        <dbReference type="EMBL" id="GEN13051.1"/>
    </source>
</evidence>
<reference evidence="2 5" key="2">
    <citation type="submission" date="2019-07" db="EMBL/GenBank/DDBJ databases">
        <title>Whole genome shotgun sequence of Myxococcus fulvus NBRC 100333.</title>
        <authorList>
            <person name="Hosoyama A."/>
            <person name="Uohara A."/>
            <person name="Ohji S."/>
            <person name="Ichikawa N."/>
        </authorList>
    </citation>
    <scope>NUCLEOTIDE SEQUENCE [LARGE SCALE GENOMIC DNA]</scope>
    <source>
        <strain evidence="2 5">NBRC 100333</strain>
    </source>
</reference>
<dbReference type="RefSeq" id="WP_074959156.1">
    <property type="nucleotide sequence ID" value="NZ_BJXR01000073.1"/>
</dbReference>
<reference evidence="3 4" key="1">
    <citation type="submission" date="2016-10" db="EMBL/GenBank/DDBJ databases">
        <authorList>
            <person name="Varghese N."/>
            <person name="Submissions S."/>
        </authorList>
    </citation>
    <scope>NUCLEOTIDE SEQUENCE [LARGE SCALE GENOMIC DNA]</scope>
    <source>
        <strain evidence="3 4">DSM 16525</strain>
    </source>
</reference>
<dbReference type="Proteomes" id="UP000321514">
    <property type="component" value="Unassembled WGS sequence"/>
</dbReference>
<dbReference type="PANTHER" id="PTHR43798">
    <property type="entry name" value="MONOACYLGLYCEROL LIPASE"/>
    <property type="match status" value="1"/>
</dbReference>
<dbReference type="Proteomes" id="UP000183760">
    <property type="component" value="Unassembled WGS sequence"/>
</dbReference>
<name>A0A511TFY0_MYXFU</name>
<evidence type="ECO:0000313" key="5">
    <source>
        <dbReference type="Proteomes" id="UP000321514"/>
    </source>
</evidence>
<dbReference type="EMBL" id="BJXR01000073">
    <property type="protein sequence ID" value="GEN13051.1"/>
    <property type="molecule type" value="Genomic_DNA"/>
</dbReference>
<dbReference type="InterPro" id="IPR029058">
    <property type="entry name" value="AB_hydrolase_fold"/>
</dbReference>
<dbReference type="PRINTS" id="PR00412">
    <property type="entry name" value="EPOXHYDRLASE"/>
</dbReference>
<gene>
    <name evidence="2" type="ORF">MFU01_80880</name>
    <name evidence="3" type="ORF">SAMN05443572_11672</name>
</gene>
<dbReference type="InterPro" id="IPR000073">
    <property type="entry name" value="AB_hydrolase_1"/>
</dbReference>
<comment type="caution">
    <text evidence="2">The sequence shown here is derived from an EMBL/GenBank/DDBJ whole genome shotgun (WGS) entry which is preliminary data.</text>
</comment>
<dbReference type="SUPFAM" id="SSF53474">
    <property type="entry name" value="alpha/beta-Hydrolases"/>
    <property type="match status" value="1"/>
</dbReference>
<evidence type="ECO:0000259" key="1">
    <source>
        <dbReference type="Pfam" id="PF00561"/>
    </source>
</evidence>
<dbReference type="InterPro" id="IPR000639">
    <property type="entry name" value="Epox_hydrolase-like"/>
</dbReference>
<keyword evidence="4" id="KW-1185">Reference proteome</keyword>
<dbReference type="InterPro" id="IPR050266">
    <property type="entry name" value="AB_hydrolase_sf"/>
</dbReference>
<dbReference type="OrthoDB" id="9785408at2"/>
<evidence type="ECO:0000313" key="4">
    <source>
        <dbReference type="Proteomes" id="UP000183760"/>
    </source>
</evidence>
<dbReference type="Gene3D" id="3.40.50.1820">
    <property type="entry name" value="alpha/beta hydrolase"/>
    <property type="match status" value="1"/>
</dbReference>
<feature type="domain" description="AB hydrolase-1" evidence="1">
    <location>
        <begin position="22"/>
        <end position="252"/>
    </location>
</feature>
<keyword evidence="2" id="KW-0378">Hydrolase</keyword>
<dbReference type="STRING" id="1334629.MFUL124B02_41995"/>
<dbReference type="GO" id="GO:0016787">
    <property type="term" value="F:hydrolase activity"/>
    <property type="evidence" value="ECO:0007669"/>
    <property type="project" value="UniProtKB-KW"/>
</dbReference>
<dbReference type="Pfam" id="PF00561">
    <property type="entry name" value="Abhydrolase_1"/>
    <property type="match status" value="1"/>
</dbReference>
<proteinExistence type="predicted"/>
<organism evidence="2 5">
    <name type="scientific">Myxococcus fulvus</name>
    <dbReference type="NCBI Taxonomy" id="33"/>
    <lineage>
        <taxon>Bacteria</taxon>
        <taxon>Pseudomonadati</taxon>
        <taxon>Myxococcota</taxon>
        <taxon>Myxococcia</taxon>
        <taxon>Myxococcales</taxon>
        <taxon>Cystobacterineae</taxon>
        <taxon>Myxococcaceae</taxon>
        <taxon>Myxococcus</taxon>
    </lineage>
</organism>
<evidence type="ECO:0000313" key="3">
    <source>
        <dbReference type="EMBL" id="SEU41066.1"/>
    </source>
</evidence>
<dbReference type="EMBL" id="FOIB01000016">
    <property type="protein sequence ID" value="SEU41066.1"/>
    <property type="molecule type" value="Genomic_DNA"/>
</dbReference>
<protein>
    <submittedName>
        <fullName evidence="2">Hydrolase</fullName>
    </submittedName>
    <submittedName>
        <fullName evidence="3">Pimeloyl-ACP methyl ester carboxylesterase</fullName>
    </submittedName>
</protein>
<accession>A0A511TFY0</accession>